<dbReference type="AlphaFoldDB" id="A0AAN9XK83"/>
<evidence type="ECO:0000313" key="1">
    <source>
        <dbReference type="EMBL" id="KAK7395261.1"/>
    </source>
</evidence>
<reference evidence="1 2" key="1">
    <citation type="submission" date="2024-01" db="EMBL/GenBank/DDBJ databases">
        <title>The genomes of 5 underutilized Papilionoideae crops provide insights into root nodulation and disease resistanc.</title>
        <authorList>
            <person name="Jiang F."/>
        </authorList>
    </citation>
    <scope>NUCLEOTIDE SEQUENCE [LARGE SCALE GENOMIC DNA]</scope>
    <source>
        <strain evidence="1">DUOXIRENSHENG_FW03</strain>
        <tissue evidence="1">Leaves</tissue>
    </source>
</reference>
<accession>A0AAN9XK83</accession>
<sequence>MRSTDSTCLYSTAITRAIRFFLSSFFLSLYLSIRDEAATNQEDHSRPHITKTQFTLFLEQEHTPPTELLCVSIPRNAVSLHKEREREVSVTVAGGSIADTIPKAASSHKFPVNA</sequence>
<organism evidence="1 2">
    <name type="scientific">Psophocarpus tetragonolobus</name>
    <name type="common">Winged bean</name>
    <name type="synonym">Dolichos tetragonolobus</name>
    <dbReference type="NCBI Taxonomy" id="3891"/>
    <lineage>
        <taxon>Eukaryota</taxon>
        <taxon>Viridiplantae</taxon>
        <taxon>Streptophyta</taxon>
        <taxon>Embryophyta</taxon>
        <taxon>Tracheophyta</taxon>
        <taxon>Spermatophyta</taxon>
        <taxon>Magnoliopsida</taxon>
        <taxon>eudicotyledons</taxon>
        <taxon>Gunneridae</taxon>
        <taxon>Pentapetalae</taxon>
        <taxon>rosids</taxon>
        <taxon>fabids</taxon>
        <taxon>Fabales</taxon>
        <taxon>Fabaceae</taxon>
        <taxon>Papilionoideae</taxon>
        <taxon>50 kb inversion clade</taxon>
        <taxon>NPAAA clade</taxon>
        <taxon>indigoferoid/millettioid clade</taxon>
        <taxon>Phaseoleae</taxon>
        <taxon>Psophocarpus</taxon>
    </lineage>
</organism>
<protein>
    <submittedName>
        <fullName evidence="1">Uncharacterized protein</fullName>
    </submittedName>
</protein>
<dbReference type="EMBL" id="JAYMYS010000004">
    <property type="protein sequence ID" value="KAK7395261.1"/>
    <property type="molecule type" value="Genomic_DNA"/>
</dbReference>
<evidence type="ECO:0000313" key="2">
    <source>
        <dbReference type="Proteomes" id="UP001386955"/>
    </source>
</evidence>
<gene>
    <name evidence="1" type="ORF">VNO78_15812</name>
</gene>
<comment type="caution">
    <text evidence="1">The sequence shown here is derived from an EMBL/GenBank/DDBJ whole genome shotgun (WGS) entry which is preliminary data.</text>
</comment>
<name>A0AAN9XK83_PSOTE</name>
<keyword evidence="2" id="KW-1185">Reference proteome</keyword>
<dbReference type="Proteomes" id="UP001386955">
    <property type="component" value="Unassembled WGS sequence"/>
</dbReference>
<proteinExistence type="predicted"/>